<proteinExistence type="predicted"/>
<feature type="domain" description="ZMIZ1 N-terminal" evidence="1">
    <location>
        <begin position="11"/>
        <end position="109"/>
    </location>
</feature>
<name>A0ABR1DRG4_NECAM</name>
<dbReference type="Proteomes" id="UP001303046">
    <property type="component" value="Unassembled WGS sequence"/>
</dbReference>
<keyword evidence="3" id="KW-1185">Reference proteome</keyword>
<evidence type="ECO:0000259" key="1">
    <source>
        <dbReference type="Pfam" id="PF18028"/>
    </source>
</evidence>
<accession>A0ABR1DRG4</accession>
<sequence>MNEDISYEEHVQQNNQRLISIKMSLMEGNTFPSACSELTQWCGDQRAFSSYFEENLLAALQVAVENGTKDGFDFALAHQLISACFAHRKLLSKDSATRINRWYEQFRRLKKSGGKRKKKSDSSESATPLLRDRNIEEVKVSESSSSKYYTNDDHFNEDQKILLRFARRDYTFRLDRNFNLVLLIAAG</sequence>
<evidence type="ECO:0000313" key="2">
    <source>
        <dbReference type="EMBL" id="KAK6752580.1"/>
    </source>
</evidence>
<evidence type="ECO:0000313" key="3">
    <source>
        <dbReference type="Proteomes" id="UP001303046"/>
    </source>
</evidence>
<comment type="caution">
    <text evidence="2">The sequence shown here is derived from an EMBL/GenBank/DDBJ whole genome shotgun (WGS) entry which is preliminary data.</text>
</comment>
<organism evidence="2 3">
    <name type="scientific">Necator americanus</name>
    <name type="common">Human hookworm</name>
    <dbReference type="NCBI Taxonomy" id="51031"/>
    <lineage>
        <taxon>Eukaryota</taxon>
        <taxon>Metazoa</taxon>
        <taxon>Ecdysozoa</taxon>
        <taxon>Nematoda</taxon>
        <taxon>Chromadorea</taxon>
        <taxon>Rhabditida</taxon>
        <taxon>Rhabditina</taxon>
        <taxon>Rhabditomorpha</taxon>
        <taxon>Strongyloidea</taxon>
        <taxon>Ancylostomatidae</taxon>
        <taxon>Bunostominae</taxon>
        <taxon>Necator</taxon>
    </lineage>
</organism>
<dbReference type="Pfam" id="PF18028">
    <property type="entry name" value="Zmiz1_N"/>
    <property type="match status" value="1"/>
</dbReference>
<reference evidence="2 3" key="1">
    <citation type="submission" date="2023-08" db="EMBL/GenBank/DDBJ databases">
        <title>A Necator americanus chromosomal reference genome.</title>
        <authorList>
            <person name="Ilik V."/>
            <person name="Petrzelkova K.J."/>
            <person name="Pardy F."/>
            <person name="Fuh T."/>
            <person name="Niatou-Singa F.S."/>
            <person name="Gouil Q."/>
            <person name="Baker L."/>
            <person name="Ritchie M.E."/>
            <person name="Jex A.R."/>
            <person name="Gazzola D."/>
            <person name="Li H."/>
            <person name="Toshio Fujiwara R."/>
            <person name="Zhan B."/>
            <person name="Aroian R.V."/>
            <person name="Pafco B."/>
            <person name="Schwarz E.M."/>
        </authorList>
    </citation>
    <scope>NUCLEOTIDE SEQUENCE [LARGE SCALE GENOMIC DNA]</scope>
    <source>
        <strain evidence="2 3">Aroian</strain>
        <tissue evidence="2">Whole animal</tissue>
    </source>
</reference>
<gene>
    <name evidence="2" type="primary">Necator_chrIV.g17084</name>
    <name evidence="2" type="ORF">RB195_003786</name>
</gene>
<dbReference type="InterPro" id="IPR040797">
    <property type="entry name" value="ZMIZ1_N"/>
</dbReference>
<protein>
    <recommendedName>
        <fullName evidence="1">ZMIZ1 N-terminal domain-containing protein</fullName>
    </recommendedName>
</protein>
<dbReference type="EMBL" id="JAVFWL010000004">
    <property type="protein sequence ID" value="KAK6752580.1"/>
    <property type="molecule type" value="Genomic_DNA"/>
</dbReference>